<reference evidence="1" key="1">
    <citation type="journal article" date="2014" name="Front. Microbiol.">
        <title>High frequency of phylogenetically diverse reductive dehalogenase-homologous genes in deep subseafloor sedimentary metagenomes.</title>
        <authorList>
            <person name="Kawai M."/>
            <person name="Futagami T."/>
            <person name="Toyoda A."/>
            <person name="Takaki Y."/>
            <person name="Nishi S."/>
            <person name="Hori S."/>
            <person name="Arai W."/>
            <person name="Tsubouchi T."/>
            <person name="Morono Y."/>
            <person name="Uchiyama I."/>
            <person name="Ito T."/>
            <person name="Fujiyama A."/>
            <person name="Inagaki F."/>
            <person name="Takami H."/>
        </authorList>
    </citation>
    <scope>NUCLEOTIDE SEQUENCE</scope>
    <source>
        <strain evidence="1">Expedition CK06-06</strain>
    </source>
</reference>
<feature type="non-terminal residue" evidence="1">
    <location>
        <position position="172"/>
    </location>
</feature>
<gene>
    <name evidence="1" type="ORF">S03H2_06558</name>
</gene>
<dbReference type="EMBL" id="BARU01002896">
    <property type="protein sequence ID" value="GAH19018.1"/>
    <property type="molecule type" value="Genomic_DNA"/>
</dbReference>
<accession>X1FE63</accession>
<dbReference type="AlphaFoldDB" id="X1FE63"/>
<evidence type="ECO:0000313" key="1">
    <source>
        <dbReference type="EMBL" id="GAH19018.1"/>
    </source>
</evidence>
<dbReference type="PROSITE" id="PS51257">
    <property type="entry name" value="PROKAR_LIPOPROTEIN"/>
    <property type="match status" value="1"/>
</dbReference>
<sequence length="172" mass="19903">MKHIILIIAMALILLIGCEKDPVIVQPESVPIITYHAYGHDKLNSYTVTYKDPRDADLTDPQYKPGNIQPLRDTTFIGEWTYRIPFEGDRYFFYISICGYVHFHPDSTDFDYTGIYLTKDPGPASDKYDVHFNVYYSESATSDSICVGNPYYWFGDYYRENGPSWTCIKNIS</sequence>
<organism evidence="1">
    <name type="scientific">marine sediment metagenome</name>
    <dbReference type="NCBI Taxonomy" id="412755"/>
    <lineage>
        <taxon>unclassified sequences</taxon>
        <taxon>metagenomes</taxon>
        <taxon>ecological metagenomes</taxon>
    </lineage>
</organism>
<name>X1FE63_9ZZZZ</name>
<protein>
    <submittedName>
        <fullName evidence="1">Uncharacterized protein</fullName>
    </submittedName>
</protein>
<proteinExistence type="predicted"/>
<comment type="caution">
    <text evidence="1">The sequence shown here is derived from an EMBL/GenBank/DDBJ whole genome shotgun (WGS) entry which is preliminary data.</text>
</comment>